<name>A0A0H2MNU3_VARPD</name>
<sequence>MKNKPTRFDRFVNEFTDLIDRAGDNEAKVLSEGREFLAALVSRDDWLPDQYAQPHPQYYQQYLLHADPQDRFSVVSFVWGPGQKTPIHNHTVWALIGMLRGGERAESFEAGPDGQPMRSLGIEELTPGAVESLSPHTGDVHRVSNIFEDRVSISIHIYGGNIGRISRHVFDAQTSGAKPFISGYSNESEIAAAPKLSAGKP</sequence>
<proteinExistence type="inferred from homology"/>
<keyword evidence="8" id="KW-1185">Reference proteome</keyword>
<dbReference type="PATRIC" id="fig|34073.19.peg.490"/>
<dbReference type="GO" id="GO:0008198">
    <property type="term" value="F:ferrous iron binding"/>
    <property type="evidence" value="ECO:0007669"/>
    <property type="project" value="TreeGrafter"/>
</dbReference>
<protein>
    <submittedName>
        <fullName evidence="7">Cysteine dioxygenase type I</fullName>
    </submittedName>
</protein>
<dbReference type="EMBL" id="JZWI01000003">
    <property type="protein sequence ID" value="KLN58375.1"/>
    <property type="molecule type" value="Genomic_DNA"/>
</dbReference>
<feature type="binding site" evidence="6">
    <location>
        <position position="90"/>
    </location>
    <ligand>
        <name>Fe cation</name>
        <dbReference type="ChEBI" id="CHEBI:24875"/>
        <note>catalytic</note>
    </ligand>
</feature>
<feature type="binding site" evidence="6">
    <location>
        <position position="88"/>
    </location>
    <ligand>
        <name>Fe cation</name>
        <dbReference type="ChEBI" id="CHEBI:24875"/>
        <note>catalytic</note>
    </ligand>
</feature>
<dbReference type="Gene3D" id="1.20.5.440">
    <property type="entry name" value="ATP synthase delta/epsilon subunit, C-terminal domain"/>
    <property type="match status" value="1"/>
</dbReference>
<organism evidence="7 8">
    <name type="scientific">Variovorax paradoxus</name>
    <dbReference type="NCBI Taxonomy" id="34073"/>
    <lineage>
        <taxon>Bacteria</taxon>
        <taxon>Pseudomonadati</taxon>
        <taxon>Pseudomonadota</taxon>
        <taxon>Betaproteobacteria</taxon>
        <taxon>Burkholderiales</taxon>
        <taxon>Comamonadaceae</taxon>
        <taxon>Variovorax</taxon>
    </lineage>
</organism>
<dbReference type="InterPro" id="IPR014710">
    <property type="entry name" value="RmlC-like_jellyroll"/>
</dbReference>
<dbReference type="PANTHER" id="PTHR12918:SF1">
    <property type="entry name" value="CYSTEINE DIOXYGENASE TYPE 1"/>
    <property type="match status" value="1"/>
</dbReference>
<dbReference type="PANTHER" id="PTHR12918">
    <property type="entry name" value="CYSTEINE DIOXYGENASE"/>
    <property type="match status" value="1"/>
</dbReference>
<evidence type="ECO:0000313" key="7">
    <source>
        <dbReference type="EMBL" id="KLN58375.1"/>
    </source>
</evidence>
<evidence type="ECO:0000256" key="2">
    <source>
        <dbReference type="ARBA" id="ARBA00022723"/>
    </source>
</evidence>
<dbReference type="CDD" id="cd10548">
    <property type="entry name" value="cupin_CDO"/>
    <property type="match status" value="1"/>
</dbReference>
<keyword evidence="2 6" id="KW-0479">Metal-binding</keyword>
<dbReference type="Pfam" id="PF05995">
    <property type="entry name" value="CDO_I"/>
    <property type="match status" value="1"/>
</dbReference>
<dbReference type="Proteomes" id="UP000035170">
    <property type="component" value="Unassembled WGS sequence"/>
</dbReference>
<keyword evidence="5 6" id="KW-0408">Iron</keyword>
<dbReference type="InterPro" id="IPR010300">
    <property type="entry name" value="CDO_1"/>
</dbReference>
<feature type="binding site" evidence="6">
    <location>
        <position position="141"/>
    </location>
    <ligand>
        <name>Fe cation</name>
        <dbReference type="ChEBI" id="CHEBI:24875"/>
        <note>catalytic</note>
    </ligand>
</feature>
<dbReference type="GO" id="GO:0016702">
    <property type="term" value="F:oxidoreductase activity, acting on single donors with incorporation of molecular oxygen, incorporation of two atoms of oxygen"/>
    <property type="evidence" value="ECO:0007669"/>
    <property type="project" value="InterPro"/>
</dbReference>
<evidence type="ECO:0000256" key="5">
    <source>
        <dbReference type="ARBA" id="ARBA00023004"/>
    </source>
</evidence>
<comment type="caution">
    <text evidence="7">The sequence shown here is derived from an EMBL/GenBank/DDBJ whole genome shotgun (WGS) entry which is preliminary data.</text>
</comment>
<evidence type="ECO:0000256" key="1">
    <source>
        <dbReference type="ARBA" id="ARBA00006622"/>
    </source>
</evidence>
<dbReference type="SUPFAM" id="SSF51182">
    <property type="entry name" value="RmlC-like cupins"/>
    <property type="match status" value="1"/>
</dbReference>
<accession>A0A0H2MNU3</accession>
<dbReference type="RefSeq" id="WP_047783136.1">
    <property type="nucleotide sequence ID" value="NZ_JZWI01000003.1"/>
</dbReference>
<keyword evidence="4" id="KW-0560">Oxidoreductase</keyword>
<evidence type="ECO:0000256" key="4">
    <source>
        <dbReference type="ARBA" id="ARBA00023002"/>
    </source>
</evidence>
<dbReference type="Gene3D" id="2.60.120.10">
    <property type="entry name" value="Jelly Rolls"/>
    <property type="match status" value="1"/>
</dbReference>
<evidence type="ECO:0000313" key="8">
    <source>
        <dbReference type="Proteomes" id="UP000035170"/>
    </source>
</evidence>
<dbReference type="InterPro" id="IPR011051">
    <property type="entry name" value="RmlC_Cupin_sf"/>
</dbReference>
<gene>
    <name evidence="7" type="ORF">VPARA_04900</name>
</gene>
<comment type="similarity">
    <text evidence="1">Belongs to the cysteine dioxygenase family.</text>
</comment>
<keyword evidence="3 7" id="KW-0223">Dioxygenase</keyword>
<reference evidence="7 8" key="1">
    <citation type="submission" date="2015-03" db="EMBL/GenBank/DDBJ databases">
        <title>Genome sequence of Variovorax paradoxus TBEA6.</title>
        <authorList>
            <person name="Poehlein A."/>
            <person name="Schuldes J."/>
            <person name="Wuebbeler J.H."/>
            <person name="Hiessl S."/>
            <person name="Steinbuechel A."/>
            <person name="Daniel R."/>
        </authorList>
    </citation>
    <scope>NUCLEOTIDE SEQUENCE [LARGE SCALE GENOMIC DNA]</scope>
    <source>
        <strain evidence="7 8">TBEA6</strain>
    </source>
</reference>
<evidence type="ECO:0000256" key="3">
    <source>
        <dbReference type="ARBA" id="ARBA00022964"/>
    </source>
</evidence>
<evidence type="ECO:0000256" key="6">
    <source>
        <dbReference type="PIRSR" id="PIRSR610300-51"/>
    </source>
</evidence>
<dbReference type="AlphaFoldDB" id="A0A0H2MNU3"/>